<protein>
    <submittedName>
        <fullName evidence="2">Uncharacterized protein</fullName>
    </submittedName>
</protein>
<keyword evidence="3" id="KW-1185">Reference proteome</keyword>
<sequence length="172" mass="18384">MAASKPVSTTARAESRGVLRTINVATGGSKPMSTTSRIGIHGVSVTVDNSASRSSSSDKSESSKASNSRINNLVLYRSRSKESSKSADTAASHSSSPNRKDLTSNQPLDQPINARMLLLGCSSQGVTSFINELYEGEIDLSPEAGIQSEFIDVRSSTVLIFRNNPLFQVQFL</sequence>
<comment type="caution">
    <text evidence="2">The sequence shown here is derived from an EMBL/GenBank/DDBJ whole genome shotgun (WGS) entry which is preliminary data.</text>
</comment>
<evidence type="ECO:0000313" key="3">
    <source>
        <dbReference type="Proteomes" id="UP001605036"/>
    </source>
</evidence>
<feature type="compositionally biased region" description="Polar residues" evidence="1">
    <location>
        <begin position="86"/>
        <end position="107"/>
    </location>
</feature>
<reference evidence="2 3" key="1">
    <citation type="submission" date="2024-09" db="EMBL/GenBank/DDBJ databases">
        <title>Chromosome-scale assembly of Riccia fluitans.</title>
        <authorList>
            <person name="Paukszto L."/>
            <person name="Sawicki J."/>
            <person name="Karawczyk K."/>
            <person name="Piernik-Szablinska J."/>
            <person name="Szczecinska M."/>
            <person name="Mazdziarz M."/>
        </authorList>
    </citation>
    <scope>NUCLEOTIDE SEQUENCE [LARGE SCALE GENOMIC DNA]</scope>
    <source>
        <strain evidence="2">Rf_01</strain>
        <tissue evidence="2">Aerial parts of the thallus</tissue>
    </source>
</reference>
<dbReference type="Proteomes" id="UP001605036">
    <property type="component" value="Unassembled WGS sequence"/>
</dbReference>
<organism evidence="2 3">
    <name type="scientific">Riccia fluitans</name>
    <dbReference type="NCBI Taxonomy" id="41844"/>
    <lineage>
        <taxon>Eukaryota</taxon>
        <taxon>Viridiplantae</taxon>
        <taxon>Streptophyta</taxon>
        <taxon>Embryophyta</taxon>
        <taxon>Marchantiophyta</taxon>
        <taxon>Marchantiopsida</taxon>
        <taxon>Marchantiidae</taxon>
        <taxon>Marchantiales</taxon>
        <taxon>Ricciaceae</taxon>
        <taxon>Riccia</taxon>
    </lineage>
</organism>
<proteinExistence type="predicted"/>
<accession>A0ABD1Y1H7</accession>
<feature type="compositionally biased region" description="Polar residues" evidence="1">
    <location>
        <begin position="1"/>
        <end position="12"/>
    </location>
</feature>
<dbReference type="EMBL" id="JBHFFA010000006">
    <property type="protein sequence ID" value="KAL2620592.1"/>
    <property type="molecule type" value="Genomic_DNA"/>
</dbReference>
<evidence type="ECO:0000256" key="1">
    <source>
        <dbReference type="SAM" id="MobiDB-lite"/>
    </source>
</evidence>
<feature type="region of interest" description="Disordered" evidence="1">
    <location>
        <begin position="1"/>
        <end position="107"/>
    </location>
</feature>
<feature type="compositionally biased region" description="Polar residues" evidence="1">
    <location>
        <begin position="23"/>
        <end position="37"/>
    </location>
</feature>
<evidence type="ECO:0000313" key="2">
    <source>
        <dbReference type="EMBL" id="KAL2620592.1"/>
    </source>
</evidence>
<gene>
    <name evidence="2" type="ORF">R1flu_000797</name>
</gene>
<dbReference type="AlphaFoldDB" id="A0ABD1Y1H7"/>
<name>A0ABD1Y1H7_9MARC</name>